<keyword evidence="6" id="KW-1185">Reference proteome</keyword>
<dbReference type="PANTHER" id="PTHR10083:SF378">
    <property type="entry name" value="KUNITZ_BOVINE PANCREATIC TRYPSIN INHIBITOR DOMAIN PROTEIN"/>
    <property type="match status" value="1"/>
</dbReference>
<gene>
    <name evidence="5" type="ORF">ANCDUO_12537</name>
</gene>
<feature type="compositionally biased region" description="Basic residues" evidence="3">
    <location>
        <begin position="44"/>
        <end position="63"/>
    </location>
</feature>
<dbReference type="InterPro" id="IPR050098">
    <property type="entry name" value="TFPI/VKTCI-like"/>
</dbReference>
<feature type="domain" description="BPTI/Kunitz inhibitor" evidence="4">
    <location>
        <begin position="94"/>
        <end position="129"/>
    </location>
</feature>
<feature type="compositionally biased region" description="Low complexity" evidence="3">
    <location>
        <begin position="24"/>
        <end position="33"/>
    </location>
</feature>
<sequence length="133" mass="15596">MQTSIQKSQPQSFHWLHDRKRPLPQRSQPQLLGRPPPPPPLRQRLQRRRRPRLQQNRPRRGLPPRHPPQLEPPLPGQLLKQAPRWAPVIIAEFRRFFNAQSGQCEQFSYGSCGGNENNFVDRSLCELKCIQSK</sequence>
<dbReference type="GO" id="GO:0004867">
    <property type="term" value="F:serine-type endopeptidase inhibitor activity"/>
    <property type="evidence" value="ECO:0007669"/>
    <property type="project" value="UniProtKB-KW"/>
</dbReference>
<feature type="region of interest" description="Disordered" evidence="3">
    <location>
        <begin position="1"/>
        <end position="78"/>
    </location>
</feature>
<evidence type="ECO:0000259" key="4">
    <source>
        <dbReference type="PROSITE" id="PS50279"/>
    </source>
</evidence>
<evidence type="ECO:0000256" key="1">
    <source>
        <dbReference type="ARBA" id="ARBA00022690"/>
    </source>
</evidence>
<dbReference type="SUPFAM" id="SSF57362">
    <property type="entry name" value="BPTI-like"/>
    <property type="match status" value="1"/>
</dbReference>
<reference evidence="5 6" key="1">
    <citation type="submission" date="2013-12" db="EMBL/GenBank/DDBJ databases">
        <title>Draft genome of the parsitic nematode Ancylostoma duodenale.</title>
        <authorList>
            <person name="Mitreva M."/>
        </authorList>
    </citation>
    <scope>NUCLEOTIDE SEQUENCE [LARGE SCALE GENOMIC DNA]</scope>
    <source>
        <strain evidence="5 6">Zhejiang</strain>
    </source>
</reference>
<dbReference type="AlphaFoldDB" id="A0A0C2GEA8"/>
<name>A0A0C2GEA8_9BILA</name>
<dbReference type="InterPro" id="IPR002223">
    <property type="entry name" value="Kunitz_BPTI"/>
</dbReference>
<organism evidence="5 6">
    <name type="scientific">Ancylostoma duodenale</name>
    <dbReference type="NCBI Taxonomy" id="51022"/>
    <lineage>
        <taxon>Eukaryota</taxon>
        <taxon>Metazoa</taxon>
        <taxon>Ecdysozoa</taxon>
        <taxon>Nematoda</taxon>
        <taxon>Chromadorea</taxon>
        <taxon>Rhabditida</taxon>
        <taxon>Rhabditina</taxon>
        <taxon>Rhabditomorpha</taxon>
        <taxon>Strongyloidea</taxon>
        <taxon>Ancylostomatidae</taxon>
        <taxon>Ancylostomatinae</taxon>
        <taxon>Ancylostoma</taxon>
    </lineage>
</organism>
<proteinExistence type="predicted"/>
<feature type="compositionally biased region" description="Pro residues" evidence="3">
    <location>
        <begin position="64"/>
        <end position="75"/>
    </location>
</feature>
<dbReference type="EMBL" id="KN734571">
    <property type="protein sequence ID" value="KIH57274.1"/>
    <property type="molecule type" value="Genomic_DNA"/>
</dbReference>
<dbReference type="Gene3D" id="4.10.410.10">
    <property type="entry name" value="Pancreatic trypsin inhibitor Kunitz domain"/>
    <property type="match status" value="1"/>
</dbReference>
<protein>
    <submittedName>
        <fullName evidence="5">Kunitz/Bovine pancreatic trypsin inhibitor domain protein</fullName>
    </submittedName>
</protein>
<dbReference type="InterPro" id="IPR036880">
    <property type="entry name" value="Kunitz_BPTI_sf"/>
</dbReference>
<evidence type="ECO:0000313" key="6">
    <source>
        <dbReference type="Proteomes" id="UP000054047"/>
    </source>
</evidence>
<evidence type="ECO:0000313" key="5">
    <source>
        <dbReference type="EMBL" id="KIH57274.1"/>
    </source>
</evidence>
<dbReference type="PROSITE" id="PS50279">
    <property type="entry name" value="BPTI_KUNITZ_2"/>
    <property type="match status" value="1"/>
</dbReference>
<keyword evidence="1" id="KW-0646">Protease inhibitor</keyword>
<keyword evidence="2" id="KW-0722">Serine protease inhibitor</keyword>
<evidence type="ECO:0000256" key="3">
    <source>
        <dbReference type="SAM" id="MobiDB-lite"/>
    </source>
</evidence>
<dbReference type="OrthoDB" id="4473401at2759"/>
<dbReference type="GO" id="GO:0005615">
    <property type="term" value="C:extracellular space"/>
    <property type="evidence" value="ECO:0007669"/>
    <property type="project" value="TreeGrafter"/>
</dbReference>
<dbReference type="PANTHER" id="PTHR10083">
    <property type="entry name" value="KUNITZ-TYPE PROTEASE INHIBITOR-RELATED"/>
    <property type="match status" value="1"/>
</dbReference>
<accession>A0A0C2GEA8</accession>
<feature type="compositionally biased region" description="Polar residues" evidence="3">
    <location>
        <begin position="1"/>
        <end position="12"/>
    </location>
</feature>
<dbReference type="SMART" id="SM00131">
    <property type="entry name" value="KU"/>
    <property type="match status" value="1"/>
</dbReference>
<evidence type="ECO:0000256" key="2">
    <source>
        <dbReference type="ARBA" id="ARBA00022900"/>
    </source>
</evidence>
<dbReference type="CDD" id="cd00109">
    <property type="entry name" value="Kunitz-type"/>
    <property type="match status" value="1"/>
</dbReference>
<dbReference type="Proteomes" id="UP000054047">
    <property type="component" value="Unassembled WGS sequence"/>
</dbReference>
<dbReference type="Pfam" id="PF00014">
    <property type="entry name" value="Kunitz_BPTI"/>
    <property type="match status" value="1"/>
</dbReference>